<dbReference type="PANTHER" id="PTHR35024:SF4">
    <property type="entry name" value="POLYMER-FORMING CYTOSKELETAL PROTEIN"/>
    <property type="match status" value="1"/>
</dbReference>
<organism evidence="3 4">
    <name type="scientific">Banduia mediterranea</name>
    <dbReference type="NCBI Taxonomy" id="3075609"/>
    <lineage>
        <taxon>Bacteria</taxon>
        <taxon>Pseudomonadati</taxon>
        <taxon>Pseudomonadota</taxon>
        <taxon>Gammaproteobacteria</taxon>
        <taxon>Nevskiales</taxon>
        <taxon>Algiphilaceae</taxon>
        <taxon>Banduia</taxon>
    </lineage>
</organism>
<gene>
    <name evidence="3" type="ORF">RM530_04475</name>
</gene>
<comment type="similarity">
    <text evidence="1">Belongs to the bactofilin family.</text>
</comment>
<dbReference type="Pfam" id="PF04519">
    <property type="entry name" value="Bactofilin"/>
    <property type="match status" value="1"/>
</dbReference>
<sequence length="161" mass="16718">MFKASKEGVPRPANNAVDTLIGRQTEVQGDVRFTGGLHVDGRIKGKVIAASDKSAVLSISESGAVEGDVRVPNVVLNGSITGDVHASERLSLNNKARISGNVYYKVIEMASGATVNGQMIHEGEASLQSVTHEAKGIHEIVDPAANTGDAERDGQASPTSG</sequence>
<proteinExistence type="inferred from homology"/>
<evidence type="ECO:0000313" key="4">
    <source>
        <dbReference type="Proteomes" id="UP001254608"/>
    </source>
</evidence>
<evidence type="ECO:0000256" key="2">
    <source>
        <dbReference type="SAM" id="MobiDB-lite"/>
    </source>
</evidence>
<keyword evidence="4" id="KW-1185">Reference proteome</keyword>
<evidence type="ECO:0000313" key="3">
    <source>
        <dbReference type="EMBL" id="MDT0496617.1"/>
    </source>
</evidence>
<protein>
    <submittedName>
        <fullName evidence="3">Polymer-forming cytoskeletal protein</fullName>
    </submittedName>
</protein>
<reference evidence="3 4" key="1">
    <citation type="submission" date="2023-09" db="EMBL/GenBank/DDBJ databases">
        <authorList>
            <person name="Rey-Velasco X."/>
        </authorList>
    </citation>
    <scope>NUCLEOTIDE SEQUENCE [LARGE SCALE GENOMIC DNA]</scope>
    <source>
        <strain evidence="3 4">W345</strain>
    </source>
</reference>
<dbReference type="RefSeq" id="WP_311364006.1">
    <property type="nucleotide sequence ID" value="NZ_JAVRIC010000004.1"/>
</dbReference>
<evidence type="ECO:0000256" key="1">
    <source>
        <dbReference type="ARBA" id="ARBA00044755"/>
    </source>
</evidence>
<accession>A0ABU2WHR5</accession>
<dbReference type="PANTHER" id="PTHR35024">
    <property type="entry name" value="HYPOTHETICAL CYTOSOLIC PROTEIN"/>
    <property type="match status" value="1"/>
</dbReference>
<dbReference type="InterPro" id="IPR007607">
    <property type="entry name" value="BacA/B"/>
</dbReference>
<name>A0ABU2WHR5_9GAMM</name>
<dbReference type="Proteomes" id="UP001254608">
    <property type="component" value="Unassembled WGS sequence"/>
</dbReference>
<dbReference type="EMBL" id="JAVRIC010000004">
    <property type="protein sequence ID" value="MDT0496617.1"/>
    <property type="molecule type" value="Genomic_DNA"/>
</dbReference>
<feature type="region of interest" description="Disordered" evidence="2">
    <location>
        <begin position="140"/>
        <end position="161"/>
    </location>
</feature>
<comment type="caution">
    <text evidence="3">The sequence shown here is derived from an EMBL/GenBank/DDBJ whole genome shotgun (WGS) entry which is preliminary data.</text>
</comment>